<protein>
    <recommendedName>
        <fullName evidence="3">F-box domain-containing protein</fullName>
    </recommendedName>
</protein>
<dbReference type="Proteomes" id="UP000245119">
    <property type="component" value="Linkage Group LG2"/>
</dbReference>
<dbReference type="Gene3D" id="3.80.10.10">
    <property type="entry name" value="Ribonuclease Inhibitor"/>
    <property type="match status" value="1"/>
</dbReference>
<keyword evidence="2" id="KW-1185">Reference proteome</keyword>
<dbReference type="SUPFAM" id="SSF52047">
    <property type="entry name" value="RNI-like"/>
    <property type="match status" value="1"/>
</dbReference>
<dbReference type="EMBL" id="PZQS01000002">
    <property type="protein sequence ID" value="PVD35791.1"/>
    <property type="molecule type" value="Genomic_DNA"/>
</dbReference>
<evidence type="ECO:0000313" key="2">
    <source>
        <dbReference type="Proteomes" id="UP000245119"/>
    </source>
</evidence>
<dbReference type="OrthoDB" id="9974792at2759"/>
<dbReference type="PANTHER" id="PTHR20872:SF1">
    <property type="entry name" value="F-BOX DOMAIN-CONTAINING PROTEIN"/>
    <property type="match status" value="1"/>
</dbReference>
<evidence type="ECO:0008006" key="3">
    <source>
        <dbReference type="Google" id="ProtNLM"/>
    </source>
</evidence>
<reference evidence="1 2" key="1">
    <citation type="submission" date="2018-04" db="EMBL/GenBank/DDBJ databases">
        <title>The genome of golden apple snail Pomacea canaliculata provides insight into stress tolerance and invasive adaptation.</title>
        <authorList>
            <person name="Liu C."/>
            <person name="Liu B."/>
            <person name="Ren Y."/>
            <person name="Zhang Y."/>
            <person name="Wang H."/>
            <person name="Li S."/>
            <person name="Jiang F."/>
            <person name="Yin L."/>
            <person name="Zhang G."/>
            <person name="Qian W."/>
            <person name="Fan W."/>
        </authorList>
    </citation>
    <scope>NUCLEOTIDE SEQUENCE [LARGE SCALE GENOMIC DNA]</scope>
    <source>
        <strain evidence="1">SZHN2017</strain>
        <tissue evidence="1">Muscle</tissue>
    </source>
</reference>
<dbReference type="InterPro" id="IPR032675">
    <property type="entry name" value="LRR_dom_sf"/>
</dbReference>
<dbReference type="PANTHER" id="PTHR20872">
    <property type="match status" value="1"/>
</dbReference>
<accession>A0A2T7PQT2</accession>
<dbReference type="AlphaFoldDB" id="A0A2T7PQT2"/>
<gene>
    <name evidence="1" type="ORF">C0Q70_02755</name>
</gene>
<name>A0A2T7PQT2_POMCA</name>
<sequence length="290" mass="33501">MKHLRHLALNELLLDACEVPGLLQAAAKNCCDTLHSLELLNCTKVPVAMPDVTQFQKLHKLTLSPQHLDEEIVVLLAGTQVEQLHIVQDAYTCPCAPVSSDAWRLFREIAPSKRVFLEIQGLTKEPLLLQPHAPVRGIIFRTPYHRLTAELTTWVLEYYGKQLEFFVQEGLPRAHGSRRFHERADASFLRLARSCPGLHTLVIRERISLATLLLLADEARALRIFIVRHNALIKKCEWPRASGWSPEYFRWLRTHARDYRQAFQQVPVLLKQRWKPTPDRAFKHLRLLIS</sequence>
<dbReference type="STRING" id="400727.A0A2T7PQT2"/>
<proteinExistence type="predicted"/>
<evidence type="ECO:0000313" key="1">
    <source>
        <dbReference type="EMBL" id="PVD35791.1"/>
    </source>
</evidence>
<organism evidence="1 2">
    <name type="scientific">Pomacea canaliculata</name>
    <name type="common">Golden apple snail</name>
    <dbReference type="NCBI Taxonomy" id="400727"/>
    <lineage>
        <taxon>Eukaryota</taxon>
        <taxon>Metazoa</taxon>
        <taxon>Spiralia</taxon>
        <taxon>Lophotrochozoa</taxon>
        <taxon>Mollusca</taxon>
        <taxon>Gastropoda</taxon>
        <taxon>Caenogastropoda</taxon>
        <taxon>Architaenioglossa</taxon>
        <taxon>Ampullarioidea</taxon>
        <taxon>Ampullariidae</taxon>
        <taxon>Pomacea</taxon>
    </lineage>
</organism>
<comment type="caution">
    <text evidence="1">The sequence shown here is derived from an EMBL/GenBank/DDBJ whole genome shotgun (WGS) entry which is preliminary data.</text>
</comment>